<dbReference type="Proteomes" id="UP000623269">
    <property type="component" value="Unassembled WGS sequence"/>
</dbReference>
<dbReference type="InterPro" id="IPR036388">
    <property type="entry name" value="WH-like_DNA-bd_sf"/>
</dbReference>
<proteinExistence type="predicted"/>
<dbReference type="PANTHER" id="PTHR43252:SF7">
    <property type="entry name" value="TRANSCRIPTIONAL REGULATOR YQJI"/>
    <property type="match status" value="1"/>
</dbReference>
<evidence type="ECO:0000259" key="1">
    <source>
        <dbReference type="Pfam" id="PF03551"/>
    </source>
</evidence>
<dbReference type="AlphaFoldDB" id="A0A8J7L224"/>
<dbReference type="SUPFAM" id="SSF46785">
    <property type="entry name" value="Winged helix' DNA-binding domain"/>
    <property type="match status" value="1"/>
</dbReference>
<reference evidence="2" key="1">
    <citation type="submission" date="2020-12" db="EMBL/GenBank/DDBJ databases">
        <title>M. sibirica DSM 26468T genome.</title>
        <authorList>
            <person name="Thieme N."/>
            <person name="Rettenmaier R."/>
            <person name="Zverlov V."/>
            <person name="Liebl W."/>
        </authorList>
    </citation>
    <scope>NUCLEOTIDE SEQUENCE</scope>
    <source>
        <strain evidence="2">DSM 26468</strain>
    </source>
</reference>
<organism evidence="2 3">
    <name type="scientific">Mobilitalea sibirica</name>
    <dbReference type="NCBI Taxonomy" id="1462919"/>
    <lineage>
        <taxon>Bacteria</taxon>
        <taxon>Bacillati</taxon>
        <taxon>Bacillota</taxon>
        <taxon>Clostridia</taxon>
        <taxon>Lachnospirales</taxon>
        <taxon>Lachnospiraceae</taxon>
        <taxon>Mobilitalea</taxon>
    </lineage>
</organism>
<feature type="domain" description="Transcription regulator PadR N-terminal" evidence="1">
    <location>
        <begin position="6"/>
        <end position="81"/>
    </location>
</feature>
<sequence>MIRAFILYYLNMKPTHGYEIQKFLQISGTEQWAKIQSGSIYYALTKLEKEKYIQVLREERTGSRVRKIYTITDNGKTELHKEMAQELDKPISTIGSIKFFTDPMLSTLSKDEIIKIVSNHINKLMEQKEFWERWYAVKVDETTLALSRISFEMTIQNIDSQILWHQELLEHLDIYIKNSKDTEQIIKSFDFDWMEEGTTGAGDEEKLQYALKLKNEILKDPQNAVANLDKIIKELQNHVKKG</sequence>
<dbReference type="RefSeq" id="WP_197660058.1">
    <property type="nucleotide sequence ID" value="NZ_JAEAGR010000002.1"/>
</dbReference>
<dbReference type="InterPro" id="IPR005149">
    <property type="entry name" value="Tscrpt_reg_PadR_N"/>
</dbReference>
<gene>
    <name evidence="2" type="ORF">I5677_02855</name>
</gene>
<protein>
    <submittedName>
        <fullName evidence="2">PadR family transcriptional regulator</fullName>
    </submittedName>
</protein>
<comment type="caution">
    <text evidence="2">The sequence shown here is derived from an EMBL/GenBank/DDBJ whole genome shotgun (WGS) entry which is preliminary data.</text>
</comment>
<evidence type="ECO:0000313" key="2">
    <source>
        <dbReference type="EMBL" id="MBH1939833.1"/>
    </source>
</evidence>
<dbReference type="Pfam" id="PF03551">
    <property type="entry name" value="PadR"/>
    <property type="match status" value="1"/>
</dbReference>
<dbReference type="Gene3D" id="1.10.10.10">
    <property type="entry name" value="Winged helix-like DNA-binding domain superfamily/Winged helix DNA-binding domain"/>
    <property type="match status" value="1"/>
</dbReference>
<name>A0A8J7L224_9FIRM</name>
<dbReference type="InterPro" id="IPR036390">
    <property type="entry name" value="WH_DNA-bd_sf"/>
</dbReference>
<accession>A0A8J7L224</accession>
<keyword evidence="3" id="KW-1185">Reference proteome</keyword>
<dbReference type="EMBL" id="JAEAGR010000002">
    <property type="protein sequence ID" value="MBH1939833.1"/>
    <property type="molecule type" value="Genomic_DNA"/>
</dbReference>
<dbReference type="PANTHER" id="PTHR43252">
    <property type="entry name" value="TRANSCRIPTIONAL REGULATOR YQJI"/>
    <property type="match status" value="1"/>
</dbReference>
<evidence type="ECO:0000313" key="3">
    <source>
        <dbReference type="Proteomes" id="UP000623269"/>
    </source>
</evidence>